<dbReference type="InterPro" id="IPR058982">
    <property type="entry name" value="Beta-barrel_AprE"/>
</dbReference>
<dbReference type="InterPro" id="IPR006144">
    <property type="entry name" value="Secretion_HlyD_CS"/>
</dbReference>
<evidence type="ECO:0000256" key="5">
    <source>
        <dbReference type="ARBA" id="ARBA00022519"/>
    </source>
</evidence>
<dbReference type="AlphaFoldDB" id="T0ITH2"/>
<name>T0ITH2_9SPHN</name>
<evidence type="ECO:0000256" key="7">
    <source>
        <dbReference type="ARBA" id="ARBA00022989"/>
    </source>
</evidence>
<dbReference type="PROSITE" id="PS00543">
    <property type="entry name" value="HLYD_FAMILY"/>
    <property type="match status" value="1"/>
</dbReference>
<evidence type="ECO:0000256" key="4">
    <source>
        <dbReference type="ARBA" id="ARBA00022475"/>
    </source>
</evidence>
<dbReference type="PANTHER" id="PTHR30386:SF26">
    <property type="entry name" value="TRANSPORT PROTEIN COMB"/>
    <property type="match status" value="1"/>
</dbReference>
<evidence type="ECO:0000313" key="12">
    <source>
        <dbReference type="Proteomes" id="UP000015527"/>
    </source>
</evidence>
<evidence type="ECO:0000256" key="3">
    <source>
        <dbReference type="ARBA" id="ARBA00022448"/>
    </source>
</evidence>
<dbReference type="eggNOG" id="COG0845">
    <property type="taxonomic scope" value="Bacteria"/>
</dbReference>
<dbReference type="Gene3D" id="2.40.30.170">
    <property type="match status" value="1"/>
</dbReference>
<keyword evidence="7 9" id="KW-1133">Transmembrane helix</keyword>
<organism evidence="11 12">
    <name type="scientific">Novosphingobium lindaniclasticum LE124</name>
    <dbReference type="NCBI Taxonomy" id="1096930"/>
    <lineage>
        <taxon>Bacteria</taxon>
        <taxon>Pseudomonadati</taxon>
        <taxon>Pseudomonadota</taxon>
        <taxon>Alphaproteobacteria</taxon>
        <taxon>Sphingomonadales</taxon>
        <taxon>Sphingomonadaceae</taxon>
        <taxon>Novosphingobium</taxon>
    </lineage>
</organism>
<reference evidence="11 12" key="1">
    <citation type="journal article" date="2013" name="Genome Announc.">
        <title>Genome Sequence of Novosphingobium lindaniclasticum LE124T, Isolated from a Hexachlorocyclohexane Dumpsite.</title>
        <authorList>
            <person name="Saxena A."/>
            <person name="Nayyar N."/>
            <person name="Sangwan N."/>
            <person name="Kumari R."/>
            <person name="Khurana J.P."/>
            <person name="Lal R."/>
        </authorList>
    </citation>
    <scope>NUCLEOTIDE SEQUENCE [LARGE SCALE GENOMIC DNA]</scope>
    <source>
        <strain evidence="11 12">LE124</strain>
    </source>
</reference>
<protein>
    <recommendedName>
        <fullName evidence="9">Membrane fusion protein (MFP) family protein</fullName>
    </recommendedName>
</protein>
<feature type="domain" description="AprE-like beta-barrel" evidence="10">
    <location>
        <begin position="291"/>
        <end position="383"/>
    </location>
</feature>
<comment type="subcellular location">
    <subcellularLocation>
        <location evidence="1 9">Cell inner membrane</location>
        <topology evidence="1 9">Single-pass membrane protein</topology>
    </subcellularLocation>
</comment>
<dbReference type="GO" id="GO:0009306">
    <property type="term" value="P:protein secretion"/>
    <property type="evidence" value="ECO:0007669"/>
    <property type="project" value="InterPro"/>
</dbReference>
<keyword evidence="8 9" id="KW-0472">Membrane</keyword>
<evidence type="ECO:0000256" key="6">
    <source>
        <dbReference type="ARBA" id="ARBA00022692"/>
    </source>
</evidence>
<dbReference type="Pfam" id="PF26002">
    <property type="entry name" value="Beta-barrel_AprE"/>
    <property type="match status" value="1"/>
</dbReference>
<keyword evidence="3 9" id="KW-0813">Transport</keyword>
<keyword evidence="5 9" id="KW-0997">Cell inner membrane</keyword>
<evidence type="ECO:0000256" key="1">
    <source>
        <dbReference type="ARBA" id="ARBA00004377"/>
    </source>
</evidence>
<evidence type="ECO:0000256" key="8">
    <source>
        <dbReference type="ARBA" id="ARBA00023136"/>
    </source>
</evidence>
<dbReference type="InterPro" id="IPR010129">
    <property type="entry name" value="T1SS_HlyD"/>
</dbReference>
<dbReference type="PATRIC" id="fig|1096930.3.peg.2175"/>
<dbReference type="NCBIfam" id="TIGR01843">
    <property type="entry name" value="type_I_hlyD"/>
    <property type="match status" value="1"/>
</dbReference>
<keyword evidence="12" id="KW-1185">Reference proteome</keyword>
<keyword evidence="6 9" id="KW-0812">Transmembrane</keyword>
<dbReference type="EMBL" id="ATHL01000076">
    <property type="protein sequence ID" value="EQB15150.1"/>
    <property type="molecule type" value="Genomic_DNA"/>
</dbReference>
<keyword evidence="4 9" id="KW-1003">Cell membrane</keyword>
<dbReference type="GO" id="GO:0005886">
    <property type="term" value="C:plasma membrane"/>
    <property type="evidence" value="ECO:0007669"/>
    <property type="project" value="UniProtKB-SubCell"/>
</dbReference>
<dbReference type="PRINTS" id="PR01490">
    <property type="entry name" value="RTXTOXIND"/>
</dbReference>
<sequence length="405" mass="44711">MTRGNAASAMAGGGLLEGLRGEEDSRWLRTVGRLRIIPILSVGILAFLIWSYFGVLDEVAVGPGKVTPPSRSQIIQSLEGGIVNGIFVHEGDIVKPREKLASLDQARFSSMLGEAEAKARTLEATAARLEAEINGGSPNFPKAVQDTPGLVAREMELMRSRRQNLDVATASLRQSLSLTRRQLSMTEPLVELGAANQVEIIQLRRQENEIQAKLDSLRNQYVIDASADYAKARAELDQVTQVIGGRRDQLDRTVLYSPVRGIVKNLEVTTIGGVIQPGGSLMEIVPLENQLLIESRISPRDIAFIRPGQPATVKITAYDPSIYGTLAGTVDRISPDTLQDEVHRDQVYYRVYVRTQRSTLRAKNGHEYAIMPGMVSTVEIRTGRKTVLQYLMKPINKAKEAMRER</sequence>
<dbReference type="Proteomes" id="UP000015527">
    <property type="component" value="Unassembled WGS sequence"/>
</dbReference>
<accession>T0ITH2</accession>
<evidence type="ECO:0000256" key="9">
    <source>
        <dbReference type="RuleBase" id="RU365093"/>
    </source>
</evidence>
<proteinExistence type="inferred from homology"/>
<comment type="caution">
    <text evidence="11">The sequence shown here is derived from an EMBL/GenBank/DDBJ whole genome shotgun (WGS) entry which is preliminary data.</text>
</comment>
<dbReference type="InterPro" id="IPR050739">
    <property type="entry name" value="MFP"/>
</dbReference>
<evidence type="ECO:0000313" key="11">
    <source>
        <dbReference type="EMBL" id="EQB15150.1"/>
    </source>
</evidence>
<evidence type="ECO:0000256" key="2">
    <source>
        <dbReference type="ARBA" id="ARBA00009477"/>
    </source>
</evidence>
<comment type="similarity">
    <text evidence="2 9">Belongs to the membrane fusion protein (MFP) (TC 8.A.1) family.</text>
</comment>
<feature type="transmembrane region" description="Helical" evidence="9">
    <location>
        <begin position="36"/>
        <end position="53"/>
    </location>
</feature>
<evidence type="ECO:0000259" key="10">
    <source>
        <dbReference type="Pfam" id="PF26002"/>
    </source>
</evidence>
<gene>
    <name evidence="11" type="ORF">L284_10975</name>
</gene>
<dbReference type="PANTHER" id="PTHR30386">
    <property type="entry name" value="MEMBRANE FUSION SUBUNIT OF EMRAB-TOLC MULTIDRUG EFFLUX PUMP"/>
    <property type="match status" value="1"/>
</dbReference>
<dbReference type="RefSeq" id="WP_021234042.1">
    <property type="nucleotide sequence ID" value="NZ_ATHL01000076.1"/>
</dbReference>